<protein>
    <submittedName>
        <fullName evidence="2">Uncharacterized protein</fullName>
    </submittedName>
</protein>
<evidence type="ECO:0000256" key="1">
    <source>
        <dbReference type="SAM" id="Coils"/>
    </source>
</evidence>
<evidence type="ECO:0000313" key="3">
    <source>
        <dbReference type="Proteomes" id="UP000637628"/>
    </source>
</evidence>
<organism evidence="2 3">
    <name type="scientific">Paractinoplanes durhamensis</name>
    <dbReference type="NCBI Taxonomy" id="113563"/>
    <lineage>
        <taxon>Bacteria</taxon>
        <taxon>Bacillati</taxon>
        <taxon>Actinomycetota</taxon>
        <taxon>Actinomycetes</taxon>
        <taxon>Micromonosporales</taxon>
        <taxon>Micromonosporaceae</taxon>
        <taxon>Paractinoplanes</taxon>
    </lineage>
</organism>
<dbReference type="EMBL" id="BOML01000056">
    <property type="protein sequence ID" value="GIE05521.1"/>
    <property type="molecule type" value="Genomic_DNA"/>
</dbReference>
<proteinExistence type="predicted"/>
<keyword evidence="3" id="KW-1185">Reference proteome</keyword>
<keyword evidence="1" id="KW-0175">Coiled coil</keyword>
<sequence length="387" mass="43691">MKPNPEFNPIVGITILPTFWATMAIASPDAHTASVFVSVVEGSEEAATGSGTAPTLRQRLRRRYWQYELDLTHHPVVLRFSLPAKEEAYAFTAIVTLLWAVQNPIQVALLGVRDLKPILWTFLEQTLRGVSRQFGIEEVQAAEAEMRLILDKHAGEIGFGLRLPMLAVSLRLDEDTERYLSQRVQTGRAGNLADDRHDLARQEAENEERQAEWRSHLEQAQAEWQGRLEQVQAEWRGRLEQAQALHRRDLDAAQADHAREIERLNAEHETKLKAQRLDFYRDALGGGNHDVMVLQLIENPGDIGAVLRLIEAGNDKHYVRSREILDNLLQHHLANAADVDGLTQHTIGELRTALSAAAPRSSVVIEEGVSERVREKHTDRIIRQTAM</sequence>
<gene>
    <name evidence="2" type="ORF">Adu01nite_68710</name>
</gene>
<dbReference type="Proteomes" id="UP000637628">
    <property type="component" value="Unassembled WGS sequence"/>
</dbReference>
<accession>A0ABQ3Z6S8</accession>
<dbReference type="RefSeq" id="WP_203733319.1">
    <property type="nucleotide sequence ID" value="NZ_BAAATX010000018.1"/>
</dbReference>
<name>A0ABQ3Z6S8_9ACTN</name>
<reference evidence="2 3" key="1">
    <citation type="submission" date="2021-01" db="EMBL/GenBank/DDBJ databases">
        <title>Whole genome shotgun sequence of Actinoplanes durhamensis NBRC 14914.</title>
        <authorList>
            <person name="Komaki H."/>
            <person name="Tamura T."/>
        </authorList>
    </citation>
    <scope>NUCLEOTIDE SEQUENCE [LARGE SCALE GENOMIC DNA]</scope>
    <source>
        <strain evidence="2 3">NBRC 14914</strain>
    </source>
</reference>
<comment type="caution">
    <text evidence="2">The sequence shown here is derived from an EMBL/GenBank/DDBJ whole genome shotgun (WGS) entry which is preliminary data.</text>
</comment>
<feature type="coiled-coil region" evidence="1">
    <location>
        <begin position="192"/>
        <end position="278"/>
    </location>
</feature>
<evidence type="ECO:0000313" key="2">
    <source>
        <dbReference type="EMBL" id="GIE05521.1"/>
    </source>
</evidence>